<accession>A0A7J6XC76</accession>
<keyword evidence="2" id="KW-1185">Reference proteome</keyword>
<proteinExistence type="predicted"/>
<name>A0A7J6XC76_THATH</name>
<sequence>MVRVIFRGREFGTLGKSKGFLCSRQPETTLQQKVARRSISCTQHRSRIKWELDISRQYIGVKMQHFLCPKFED</sequence>
<evidence type="ECO:0000313" key="1">
    <source>
        <dbReference type="EMBL" id="KAF5206518.1"/>
    </source>
</evidence>
<protein>
    <submittedName>
        <fullName evidence="1">Uncharacterized protein</fullName>
    </submittedName>
</protein>
<reference evidence="1 2" key="1">
    <citation type="submission" date="2020-06" db="EMBL/GenBank/DDBJ databases">
        <title>Transcriptomic and genomic resources for Thalictrum thalictroides and T. hernandezii: Facilitating candidate gene discovery in an emerging model plant lineage.</title>
        <authorList>
            <person name="Arias T."/>
            <person name="Riano-Pachon D.M."/>
            <person name="Di Stilio V.S."/>
        </authorList>
    </citation>
    <scope>NUCLEOTIDE SEQUENCE [LARGE SCALE GENOMIC DNA]</scope>
    <source>
        <strain evidence="2">cv. WT478/WT964</strain>
        <tissue evidence="1">Leaves</tissue>
    </source>
</reference>
<organism evidence="1 2">
    <name type="scientific">Thalictrum thalictroides</name>
    <name type="common">Rue-anemone</name>
    <name type="synonym">Anemone thalictroides</name>
    <dbReference type="NCBI Taxonomy" id="46969"/>
    <lineage>
        <taxon>Eukaryota</taxon>
        <taxon>Viridiplantae</taxon>
        <taxon>Streptophyta</taxon>
        <taxon>Embryophyta</taxon>
        <taxon>Tracheophyta</taxon>
        <taxon>Spermatophyta</taxon>
        <taxon>Magnoliopsida</taxon>
        <taxon>Ranunculales</taxon>
        <taxon>Ranunculaceae</taxon>
        <taxon>Thalictroideae</taxon>
        <taxon>Thalictrum</taxon>
    </lineage>
</organism>
<gene>
    <name evidence="1" type="ORF">FRX31_003895</name>
</gene>
<comment type="caution">
    <text evidence="1">The sequence shown here is derived from an EMBL/GenBank/DDBJ whole genome shotgun (WGS) entry which is preliminary data.</text>
</comment>
<dbReference type="AlphaFoldDB" id="A0A7J6XC76"/>
<dbReference type="Proteomes" id="UP000554482">
    <property type="component" value="Unassembled WGS sequence"/>
</dbReference>
<dbReference type="EMBL" id="JABWDY010002596">
    <property type="protein sequence ID" value="KAF5206518.1"/>
    <property type="molecule type" value="Genomic_DNA"/>
</dbReference>
<evidence type="ECO:0000313" key="2">
    <source>
        <dbReference type="Proteomes" id="UP000554482"/>
    </source>
</evidence>